<dbReference type="AlphaFoldDB" id="A0A9P0CAI2"/>
<dbReference type="SUPFAM" id="SSF53474">
    <property type="entry name" value="alpha/beta-Hydrolases"/>
    <property type="match status" value="1"/>
</dbReference>
<keyword evidence="4" id="KW-0720">Serine protease</keyword>
<keyword evidence="3" id="KW-0378">Hydrolase</keyword>
<dbReference type="PANTHER" id="PTHR11731:SF193">
    <property type="entry name" value="DIPEPTIDYL PEPTIDASE 9"/>
    <property type="match status" value="1"/>
</dbReference>
<dbReference type="GO" id="GO:0006508">
    <property type="term" value="P:proteolysis"/>
    <property type="evidence" value="ECO:0007669"/>
    <property type="project" value="UniProtKB-KW"/>
</dbReference>
<dbReference type="Gene3D" id="2.140.10.30">
    <property type="entry name" value="Dipeptidylpeptidase IV, N-terminal domain"/>
    <property type="match status" value="1"/>
</dbReference>
<keyword evidence="2" id="KW-0645">Protease</keyword>
<evidence type="ECO:0000259" key="7">
    <source>
        <dbReference type="Pfam" id="PF19520"/>
    </source>
</evidence>
<dbReference type="Proteomes" id="UP001152759">
    <property type="component" value="Chromosome 2"/>
</dbReference>
<comment type="similarity">
    <text evidence="1">Belongs to the peptidase S9B family. DPPIV subfamily.</text>
</comment>
<dbReference type="InterPro" id="IPR045785">
    <property type="entry name" value="Dpp_8/9_N"/>
</dbReference>
<dbReference type="Pfam" id="PF00930">
    <property type="entry name" value="DPPIV_N"/>
    <property type="match status" value="1"/>
</dbReference>
<accession>A0A9P0CAI2</accession>
<dbReference type="SUPFAM" id="SSF82171">
    <property type="entry name" value="DPP6 N-terminal domain-like"/>
    <property type="match status" value="1"/>
</dbReference>
<name>A0A9P0CAI2_BEMTA</name>
<dbReference type="EMBL" id="OU963863">
    <property type="protein sequence ID" value="CAH0766516.1"/>
    <property type="molecule type" value="Genomic_DNA"/>
</dbReference>
<dbReference type="InterPro" id="IPR029058">
    <property type="entry name" value="AB_hydrolase_fold"/>
</dbReference>
<feature type="domain" description="Dipeptidylpeptidase IV N-terminal" evidence="6">
    <location>
        <begin position="183"/>
        <end position="548"/>
    </location>
</feature>
<dbReference type="InterPro" id="IPR001375">
    <property type="entry name" value="Peptidase_S9_cat"/>
</dbReference>
<evidence type="ECO:0000256" key="2">
    <source>
        <dbReference type="ARBA" id="ARBA00022670"/>
    </source>
</evidence>
<dbReference type="GO" id="GO:0008239">
    <property type="term" value="F:dipeptidyl-peptidase activity"/>
    <property type="evidence" value="ECO:0007669"/>
    <property type="project" value="TreeGrafter"/>
</dbReference>
<evidence type="ECO:0000313" key="9">
    <source>
        <dbReference type="Proteomes" id="UP001152759"/>
    </source>
</evidence>
<dbReference type="InterPro" id="IPR050278">
    <property type="entry name" value="Serine_Prot_S9B/DPPIV"/>
</dbReference>
<evidence type="ECO:0000313" key="8">
    <source>
        <dbReference type="EMBL" id="CAH0766516.1"/>
    </source>
</evidence>
<evidence type="ECO:0000259" key="6">
    <source>
        <dbReference type="Pfam" id="PF00930"/>
    </source>
</evidence>
<proteinExistence type="inferred from homology"/>
<keyword evidence="9" id="KW-1185">Reference proteome</keyword>
<feature type="domain" description="Dipeptidyl peptidase 8 /9 ,N-terminal" evidence="7">
    <location>
        <begin position="31"/>
        <end position="135"/>
    </location>
</feature>
<sequence length="845" mass="96296">MLPNDQTWGNVGSIDDRVESVECVRSGAGKKKSWSELKQVVCDLRRKLSSLSTMVPSSISFRRLSDGRIRIFFLSTPLNGWETTLLYADIPECSSNTNQHTRLPWQPVIESNFQSISLSSKFSREEQLMLERKRLATWGITSYELHEESGKLVFPASSTLYQCIDSGYTNGPLFPSELRLNSNGAKFLPQICPSNPDLVAYICNYDIWVCHTLTGHTQRLTYARKGGRGLADDPLVAGIPSYVMQEEFNRYQGYWWQPYSSDGIYRILYEEIDESEVKIYSFPSSSTNSCGEVEQYRFPRAGTPNSKSNLKLLEFRLSESLQITHIKNLELQYPLLHMFPWMEYLVRAGWTPNNNLCWIQILDRRQQRLELVLISVESFTEPPPNVYHIENNVAPPSSIAQVICVQTSDVWINVHDLLYIFPITGDGKIDFIWANEDTGFRHLYLITSLLPCRTNGIAERLDTAQSTVVSQMALTSGNWEVIGRNLWVDTEHQLVYFLALRETPLEKHLYVVSLLRPNHVRLLTKPGFSYSIDFNSDCTVCVAVYSSITKLPACHVFRVAHKDSTVEGVELIPVGHLLEPSVLDDSVQCPYIFTHEISSGDYLYAMVFKPHDFVPGQKFPTVLHVYGGPEVQLVSNTFKGMRNLRMHMLAAQGYCVVAIDSRGSQHRGLRFESHLKGRMGTVELSDQVEMLQWLAENLGYIDMDRVAIHGWSYGGYLTLMGLAQYPHIFKIAVAGAPVTSWTLYDTGYTERYMDLPQHNAVGYKAGSILNYVSQFPDEENRLLIIHGLIDENVHFHQTCQLINALVRQGKPYQLQVYPNERHSLRSLDASKHYETTLLSFLQNNL</sequence>
<dbReference type="KEGG" id="btab:109044095"/>
<feature type="domain" description="Peptidase S9 prolyl oligopeptidase catalytic" evidence="5">
    <location>
        <begin position="644"/>
        <end position="845"/>
    </location>
</feature>
<dbReference type="Gene3D" id="3.40.50.1820">
    <property type="entry name" value="alpha/beta hydrolase"/>
    <property type="match status" value="1"/>
</dbReference>
<evidence type="ECO:0000256" key="1">
    <source>
        <dbReference type="ARBA" id="ARBA00010036"/>
    </source>
</evidence>
<evidence type="ECO:0000256" key="4">
    <source>
        <dbReference type="ARBA" id="ARBA00022825"/>
    </source>
</evidence>
<dbReference type="InterPro" id="IPR002469">
    <property type="entry name" value="Peptidase_S9B_N"/>
</dbReference>
<dbReference type="PANTHER" id="PTHR11731">
    <property type="entry name" value="PROTEASE FAMILY S9B,C DIPEPTIDYL-PEPTIDASE IV-RELATED"/>
    <property type="match status" value="1"/>
</dbReference>
<protein>
    <recommendedName>
        <fullName evidence="10">Dipeptidyl peptidase 9</fullName>
    </recommendedName>
</protein>
<dbReference type="GO" id="GO:0008236">
    <property type="term" value="F:serine-type peptidase activity"/>
    <property type="evidence" value="ECO:0007669"/>
    <property type="project" value="UniProtKB-KW"/>
</dbReference>
<evidence type="ECO:0000259" key="5">
    <source>
        <dbReference type="Pfam" id="PF00326"/>
    </source>
</evidence>
<gene>
    <name evidence="8" type="ORF">BEMITA_LOCUS4327</name>
</gene>
<evidence type="ECO:0008006" key="10">
    <source>
        <dbReference type="Google" id="ProtNLM"/>
    </source>
</evidence>
<dbReference type="Pfam" id="PF19520">
    <property type="entry name" value="Dpp_8_9_N"/>
    <property type="match status" value="1"/>
</dbReference>
<dbReference type="Pfam" id="PF00326">
    <property type="entry name" value="Peptidase_S9"/>
    <property type="match status" value="1"/>
</dbReference>
<reference evidence="8" key="1">
    <citation type="submission" date="2021-12" db="EMBL/GenBank/DDBJ databases">
        <authorList>
            <person name="King R."/>
        </authorList>
    </citation>
    <scope>NUCLEOTIDE SEQUENCE</scope>
</reference>
<dbReference type="OrthoDB" id="16520at2759"/>
<evidence type="ECO:0000256" key="3">
    <source>
        <dbReference type="ARBA" id="ARBA00022801"/>
    </source>
</evidence>
<organism evidence="8 9">
    <name type="scientific">Bemisia tabaci</name>
    <name type="common">Sweetpotato whitefly</name>
    <name type="synonym">Aleurodes tabaci</name>
    <dbReference type="NCBI Taxonomy" id="7038"/>
    <lineage>
        <taxon>Eukaryota</taxon>
        <taxon>Metazoa</taxon>
        <taxon>Ecdysozoa</taxon>
        <taxon>Arthropoda</taxon>
        <taxon>Hexapoda</taxon>
        <taxon>Insecta</taxon>
        <taxon>Pterygota</taxon>
        <taxon>Neoptera</taxon>
        <taxon>Paraneoptera</taxon>
        <taxon>Hemiptera</taxon>
        <taxon>Sternorrhyncha</taxon>
        <taxon>Aleyrodoidea</taxon>
        <taxon>Aleyrodidae</taxon>
        <taxon>Aleyrodinae</taxon>
        <taxon>Bemisia</taxon>
    </lineage>
</organism>